<evidence type="ECO:0000313" key="7">
    <source>
        <dbReference type="EMBL" id="URZ09464.1"/>
    </source>
</evidence>
<gene>
    <name evidence="7" type="ORF">CROST_001350</name>
</gene>
<keyword evidence="3" id="KW-1003">Cell membrane</keyword>
<dbReference type="PANTHER" id="PTHR30294">
    <property type="entry name" value="MEMBRANE COMPONENT OF ABC TRANSPORTER YHHJ-RELATED"/>
    <property type="match status" value="1"/>
</dbReference>
<keyword evidence="5" id="KW-1133">Transmembrane helix</keyword>
<proteinExistence type="inferred from homology"/>
<evidence type="ECO:0000256" key="6">
    <source>
        <dbReference type="ARBA" id="ARBA00023136"/>
    </source>
</evidence>
<protein>
    <submittedName>
        <fullName evidence="7">Uncharacterized protein</fullName>
    </submittedName>
</protein>
<dbReference type="KEGG" id="crw:CROST_001350"/>
<evidence type="ECO:0000256" key="3">
    <source>
        <dbReference type="ARBA" id="ARBA00022475"/>
    </source>
</evidence>
<dbReference type="Gene3D" id="3.40.1710.10">
    <property type="entry name" value="abc type-2 transporter like domain"/>
    <property type="match status" value="1"/>
</dbReference>
<keyword evidence="4" id="KW-0812">Transmembrane</keyword>
<keyword evidence="6" id="KW-0472">Membrane</keyword>
<reference evidence="7 8" key="1">
    <citation type="submission" date="2022-04" db="EMBL/GenBank/DDBJ databases">
        <title>Genome sequence of C. roseum typestrain.</title>
        <authorList>
            <person name="Poehlein A."/>
            <person name="Schoch T."/>
            <person name="Duerre P."/>
            <person name="Daniel R."/>
        </authorList>
    </citation>
    <scope>NUCLEOTIDE SEQUENCE [LARGE SCALE GENOMIC DNA]</scope>
    <source>
        <strain evidence="7 8">DSM 7320</strain>
    </source>
</reference>
<sequence length="938" mass="103589">MRNKKKRINSKIFWHEFDKKMKKFRLIESGVILLLLICAAGLMFLLSRNFHKQEQTAKPIIALVNEDQSNTFNGTNYNFGETFVKLVSNDNKYNWQVLSRSVANKAYADGSVDAVIYLPQDFTHNILTLQALNPQKAELDYKVLSSKSQLNNKILQDKIVNVLYDFNTSIVKMYYASVAGNVANAQTNMGNVVKSQGTLLSSLNDNVYGPFQTTNESYSSVVSIANGLKSQNDSWIQEQNSFTNSVVNMLNGSSSSFNGMLPSLTNYFDTQKKITDINLANSNQGITNQANSDKSCYYDQYTASYNKAVQAMQQFHNTDASGNETGAYANLKNEISSYNTLISGVHGDLGTQIDKLTDKQTTLLNLEKDMYSRFFGQDISPTPDKTDFTSLETADNARNAMVKMLTTYLGKKDNISGTAYPKTISNLLNNLSVNVEDYDTLLSTLVKNGSLTQQQKDTYEAKLSVLKNYATAFEIKTATTDFSAAPTVNDKNQNFTKQITITVPQATEYTLKLQASNGLSNSGISIVGQPTGTGAIVNPDNSVTLDNRATSITDSKGNVTTSPTTSPMTYVVTYKVDLGQSTSGTVTASWNNASGGIDSSVENFGLIPANAISEYAGGSQFGYISTLLNNIDNASSLIAFLYGAPGATYSDMKSCTKVSDFQEASQQSIFKMYGNKDITQLAKGLSDDDVNQFMNYGKTNIKSVEDTLTTLNSSIKSLQEDKATLNNNLPSNYFSQVSSDLQAWYNQTMDTLNAEYKAWTPNNTTLLQEKPWQEYNQNDLVLCYDKEGGDSLYSTISGMVTSTAKQAKDTASSAQIIKSNAAEFDEMVDMVTKTQNDAKSVIDNTNNLLSTGNDDFKNSQKYYKNFAAILSNTRTKGVNADDIFNFFAKPLLSKNITPKVVRATQDFDWRWIVIFVIGILIGVLGKTWIRRKPKVEEE</sequence>
<dbReference type="AlphaFoldDB" id="A0A1S8MAE8"/>
<evidence type="ECO:0000256" key="1">
    <source>
        <dbReference type="ARBA" id="ARBA00004651"/>
    </source>
</evidence>
<dbReference type="PANTHER" id="PTHR30294:SF29">
    <property type="entry name" value="MULTIDRUG ABC TRANSPORTER PERMEASE YBHS-RELATED"/>
    <property type="match status" value="1"/>
</dbReference>
<dbReference type="InterPro" id="IPR051449">
    <property type="entry name" value="ABC-2_transporter_component"/>
</dbReference>
<dbReference type="RefSeq" id="WP_077833575.1">
    <property type="nucleotide sequence ID" value="NZ_CP096983.1"/>
</dbReference>
<evidence type="ECO:0000256" key="2">
    <source>
        <dbReference type="ARBA" id="ARBA00008338"/>
    </source>
</evidence>
<dbReference type="STRING" id="84029.CROST_33060"/>
<evidence type="ECO:0000313" key="8">
    <source>
        <dbReference type="Proteomes" id="UP000190951"/>
    </source>
</evidence>
<organism evidence="7 8">
    <name type="scientific">Clostridium felsineum</name>
    <dbReference type="NCBI Taxonomy" id="36839"/>
    <lineage>
        <taxon>Bacteria</taxon>
        <taxon>Bacillati</taxon>
        <taxon>Bacillota</taxon>
        <taxon>Clostridia</taxon>
        <taxon>Eubacteriales</taxon>
        <taxon>Clostridiaceae</taxon>
        <taxon>Clostridium</taxon>
    </lineage>
</organism>
<comment type="subcellular location">
    <subcellularLocation>
        <location evidence="1">Cell membrane</location>
        <topology evidence="1">Multi-pass membrane protein</topology>
    </subcellularLocation>
</comment>
<accession>A0A1S8MAE8</accession>
<evidence type="ECO:0000256" key="4">
    <source>
        <dbReference type="ARBA" id="ARBA00022692"/>
    </source>
</evidence>
<evidence type="ECO:0000256" key="5">
    <source>
        <dbReference type="ARBA" id="ARBA00022989"/>
    </source>
</evidence>
<dbReference type="NCBIfam" id="TIGR03929">
    <property type="entry name" value="T7_esaA_Nterm"/>
    <property type="match status" value="1"/>
</dbReference>
<keyword evidence="8" id="KW-1185">Reference proteome</keyword>
<name>A0A1S8MAE8_9CLOT</name>
<dbReference type="EMBL" id="CP096983">
    <property type="protein sequence ID" value="URZ09464.1"/>
    <property type="molecule type" value="Genomic_DNA"/>
</dbReference>
<comment type="similarity">
    <text evidence="2">Belongs to the EsaA family.</text>
</comment>
<dbReference type="GO" id="GO:0005886">
    <property type="term" value="C:plasma membrane"/>
    <property type="evidence" value="ECO:0007669"/>
    <property type="project" value="UniProtKB-SubCell"/>
</dbReference>
<dbReference type="Proteomes" id="UP000190951">
    <property type="component" value="Chromosome"/>
</dbReference>
<dbReference type="InterPro" id="IPR023838">
    <property type="entry name" value="T7SS_EsaA"/>
</dbReference>